<dbReference type="AlphaFoldDB" id="A0A9Q1FHX7"/>
<sequence>MRWAPVTLGQANRMEPAASFGTQPLTRERRAPSQGGALLRHAKRNSERVRRGHRARLSLDVFHVSAFHFLSPAAEVDAPASHRLAHGATGRPAASEQAAGIHLTPICQRIAALNTIPRSLSLDSASQPGTSAMDGTLGERPSSLCLEPALANRQDLLF</sequence>
<accession>A0A9Q1FHX7</accession>
<keyword evidence="3" id="KW-1185">Reference proteome</keyword>
<evidence type="ECO:0000256" key="1">
    <source>
        <dbReference type="SAM" id="MobiDB-lite"/>
    </source>
</evidence>
<organism evidence="2 3">
    <name type="scientific">Synaphobranchus kaupii</name>
    <name type="common">Kaup's arrowtooth eel</name>
    <dbReference type="NCBI Taxonomy" id="118154"/>
    <lineage>
        <taxon>Eukaryota</taxon>
        <taxon>Metazoa</taxon>
        <taxon>Chordata</taxon>
        <taxon>Craniata</taxon>
        <taxon>Vertebrata</taxon>
        <taxon>Euteleostomi</taxon>
        <taxon>Actinopterygii</taxon>
        <taxon>Neopterygii</taxon>
        <taxon>Teleostei</taxon>
        <taxon>Anguilliformes</taxon>
        <taxon>Synaphobranchidae</taxon>
        <taxon>Synaphobranchus</taxon>
    </lineage>
</organism>
<comment type="caution">
    <text evidence="2">The sequence shown here is derived from an EMBL/GenBank/DDBJ whole genome shotgun (WGS) entry which is preliminary data.</text>
</comment>
<name>A0A9Q1FHX7_SYNKA</name>
<reference evidence="2" key="1">
    <citation type="journal article" date="2023" name="Science">
        <title>Genome structures resolve the early diversification of teleost fishes.</title>
        <authorList>
            <person name="Parey E."/>
            <person name="Louis A."/>
            <person name="Montfort J."/>
            <person name="Bouchez O."/>
            <person name="Roques C."/>
            <person name="Iampietro C."/>
            <person name="Lluch J."/>
            <person name="Castinel A."/>
            <person name="Donnadieu C."/>
            <person name="Desvignes T."/>
            <person name="Floi Bucao C."/>
            <person name="Jouanno E."/>
            <person name="Wen M."/>
            <person name="Mejri S."/>
            <person name="Dirks R."/>
            <person name="Jansen H."/>
            <person name="Henkel C."/>
            <person name="Chen W.J."/>
            <person name="Zahm M."/>
            <person name="Cabau C."/>
            <person name="Klopp C."/>
            <person name="Thompson A.W."/>
            <person name="Robinson-Rechavi M."/>
            <person name="Braasch I."/>
            <person name="Lecointre G."/>
            <person name="Bobe J."/>
            <person name="Postlethwait J.H."/>
            <person name="Berthelot C."/>
            <person name="Roest Crollius H."/>
            <person name="Guiguen Y."/>
        </authorList>
    </citation>
    <scope>NUCLEOTIDE SEQUENCE</scope>
    <source>
        <strain evidence="2">WJC10195</strain>
    </source>
</reference>
<proteinExistence type="predicted"/>
<dbReference type="Proteomes" id="UP001152622">
    <property type="component" value="Chromosome 5"/>
</dbReference>
<dbReference type="EMBL" id="JAINUF010000005">
    <property type="protein sequence ID" value="KAJ8359272.1"/>
    <property type="molecule type" value="Genomic_DNA"/>
</dbReference>
<evidence type="ECO:0000313" key="2">
    <source>
        <dbReference type="EMBL" id="KAJ8359272.1"/>
    </source>
</evidence>
<protein>
    <submittedName>
        <fullName evidence="2">Uncharacterized protein</fullName>
    </submittedName>
</protein>
<evidence type="ECO:0000313" key="3">
    <source>
        <dbReference type="Proteomes" id="UP001152622"/>
    </source>
</evidence>
<feature type="region of interest" description="Disordered" evidence="1">
    <location>
        <begin position="14"/>
        <end position="37"/>
    </location>
</feature>
<gene>
    <name evidence="2" type="ORF">SKAU_G00157970</name>
</gene>